<dbReference type="Proteomes" id="UP001196870">
    <property type="component" value="Unassembled WGS sequence"/>
</dbReference>
<keyword evidence="1" id="KW-1133">Transmembrane helix</keyword>
<gene>
    <name evidence="2" type="ORF">GXW71_04110</name>
</gene>
<name>A0ABS5ETB2_9PROT</name>
<organism evidence="2 3">
    <name type="scientific">Plastoroseomonas hellenica</name>
    <dbReference type="NCBI Taxonomy" id="2687306"/>
    <lineage>
        <taxon>Bacteria</taxon>
        <taxon>Pseudomonadati</taxon>
        <taxon>Pseudomonadota</taxon>
        <taxon>Alphaproteobacteria</taxon>
        <taxon>Acetobacterales</taxon>
        <taxon>Acetobacteraceae</taxon>
        <taxon>Plastoroseomonas</taxon>
    </lineage>
</organism>
<keyword evidence="1" id="KW-0472">Membrane</keyword>
<evidence type="ECO:0000313" key="3">
    <source>
        <dbReference type="Proteomes" id="UP001196870"/>
    </source>
</evidence>
<evidence type="ECO:0008006" key="4">
    <source>
        <dbReference type="Google" id="ProtNLM"/>
    </source>
</evidence>
<protein>
    <recommendedName>
        <fullName evidence="4">Arginine/ornithine antiporter ArcD</fullName>
    </recommendedName>
</protein>
<feature type="transmembrane region" description="Helical" evidence="1">
    <location>
        <begin position="45"/>
        <end position="68"/>
    </location>
</feature>
<reference evidence="3" key="1">
    <citation type="journal article" date="2021" name="Syst. Appl. Microbiol.">
        <title>Roseomonas hellenica sp. nov., isolated from roots of wild-growing Alkanna tinctoria.</title>
        <authorList>
            <person name="Rat A."/>
            <person name="Naranjo H.D."/>
            <person name="Lebbe L."/>
            <person name="Cnockaert M."/>
            <person name="Krigas N."/>
            <person name="Grigoriadou K."/>
            <person name="Maloupa E."/>
            <person name="Willems A."/>
        </authorList>
    </citation>
    <scope>NUCLEOTIDE SEQUENCE [LARGE SCALE GENOMIC DNA]</scope>
    <source>
        <strain evidence="3">LMG 31523</strain>
    </source>
</reference>
<sequence>MTEISPWLVLAGLGAFHGANPAMGWLFAVALGLHRQSRRVMWLSLVPIAVGHAASIAAVVVAVVTLGLVMDRRVLDALAGTALLGWAAYYALYGHRHRVRVGMRTGMVGLGLWSFLMATGHGAGLMLIPVIIPLCLPTSPAQGASAMDIAPVSLAAVAVHTGAMLAVTAAVAGLVHEWLGLAFLRRGWINLDLIWIAALAVTGLLLIL</sequence>
<evidence type="ECO:0000313" key="2">
    <source>
        <dbReference type="EMBL" id="MBR0663535.1"/>
    </source>
</evidence>
<feature type="transmembrane region" description="Helical" evidence="1">
    <location>
        <begin position="6"/>
        <end position="33"/>
    </location>
</feature>
<dbReference type="RefSeq" id="WP_211851133.1">
    <property type="nucleotide sequence ID" value="NZ_JAAGBB010000004.1"/>
</dbReference>
<feature type="transmembrane region" description="Helical" evidence="1">
    <location>
        <begin position="152"/>
        <end position="175"/>
    </location>
</feature>
<feature type="transmembrane region" description="Helical" evidence="1">
    <location>
        <begin position="187"/>
        <end position="207"/>
    </location>
</feature>
<feature type="transmembrane region" description="Helical" evidence="1">
    <location>
        <begin position="74"/>
        <end position="93"/>
    </location>
</feature>
<comment type="caution">
    <text evidence="2">The sequence shown here is derived from an EMBL/GenBank/DDBJ whole genome shotgun (WGS) entry which is preliminary data.</text>
</comment>
<accession>A0ABS5ETB2</accession>
<evidence type="ECO:0000256" key="1">
    <source>
        <dbReference type="SAM" id="Phobius"/>
    </source>
</evidence>
<feature type="transmembrane region" description="Helical" evidence="1">
    <location>
        <begin position="105"/>
        <end position="132"/>
    </location>
</feature>
<proteinExistence type="predicted"/>
<keyword evidence="3" id="KW-1185">Reference proteome</keyword>
<dbReference type="EMBL" id="JAAGBB010000004">
    <property type="protein sequence ID" value="MBR0663535.1"/>
    <property type="molecule type" value="Genomic_DNA"/>
</dbReference>
<keyword evidence="1" id="KW-0812">Transmembrane</keyword>